<reference evidence="1" key="1">
    <citation type="journal article" date="2014" name="Front. Microbiol.">
        <title>High frequency of phylogenetically diverse reductive dehalogenase-homologous genes in deep subseafloor sedimentary metagenomes.</title>
        <authorList>
            <person name="Kawai M."/>
            <person name="Futagami T."/>
            <person name="Toyoda A."/>
            <person name="Takaki Y."/>
            <person name="Nishi S."/>
            <person name="Hori S."/>
            <person name="Arai W."/>
            <person name="Tsubouchi T."/>
            <person name="Morono Y."/>
            <person name="Uchiyama I."/>
            <person name="Ito T."/>
            <person name="Fujiyama A."/>
            <person name="Inagaki F."/>
            <person name="Takami H."/>
        </authorList>
    </citation>
    <scope>NUCLEOTIDE SEQUENCE</scope>
    <source>
        <strain evidence="1">Expedition CK06-06</strain>
    </source>
</reference>
<gene>
    <name evidence="1" type="ORF">S01H1_12672</name>
</gene>
<comment type="caution">
    <text evidence="1">The sequence shown here is derived from an EMBL/GenBank/DDBJ whole genome shotgun (WGS) entry which is preliminary data.</text>
</comment>
<dbReference type="AlphaFoldDB" id="X0RLK3"/>
<feature type="non-terminal residue" evidence="1">
    <location>
        <position position="1"/>
    </location>
</feature>
<evidence type="ECO:0000313" key="1">
    <source>
        <dbReference type="EMBL" id="GAF69673.1"/>
    </source>
</evidence>
<dbReference type="InterPro" id="IPR036278">
    <property type="entry name" value="Sialidase_sf"/>
</dbReference>
<evidence type="ECO:0008006" key="2">
    <source>
        <dbReference type="Google" id="ProtNLM"/>
    </source>
</evidence>
<protein>
    <recommendedName>
        <fullName evidence="2">Exo-alpha-sialidase</fullName>
    </recommendedName>
</protein>
<dbReference type="SUPFAM" id="SSF50939">
    <property type="entry name" value="Sialidases"/>
    <property type="match status" value="1"/>
</dbReference>
<proteinExistence type="predicted"/>
<organism evidence="1">
    <name type="scientific">marine sediment metagenome</name>
    <dbReference type="NCBI Taxonomy" id="412755"/>
    <lineage>
        <taxon>unclassified sequences</taxon>
        <taxon>metagenomes</taxon>
        <taxon>ecological metagenomes</taxon>
    </lineage>
</organism>
<accession>X0RLK3</accession>
<sequence length="196" mass="22447">DTTNCYSSTIFHCRFDGQELSYIRHGDELSLDEPRGVYEPSLTIFDSRYYLTLRNDKKAYVTASDDALHWQPIKPWTFDNGLEIGSYNTQQHWATHSEGLFLVYTRRDANNDHIPRSRAPLFMAIVDPDRLLVQKKTERILITERGVMMGNFGVANINNEETWVTVGENMHPPENLNLGADGSVFAARIHWSGPDN</sequence>
<name>X0RLK3_9ZZZZ</name>
<dbReference type="EMBL" id="BARS01006516">
    <property type="protein sequence ID" value="GAF69673.1"/>
    <property type="molecule type" value="Genomic_DNA"/>
</dbReference>